<dbReference type="InterPro" id="IPR043129">
    <property type="entry name" value="ATPase_NBD"/>
</dbReference>
<comment type="similarity">
    <text evidence="1 4">Belongs to the FGGY kinase family.</text>
</comment>
<dbReference type="InterPro" id="IPR018483">
    <property type="entry name" value="Carb_kinase_FGGY_CS"/>
</dbReference>
<protein>
    <submittedName>
        <fullName evidence="7">FGGY family carbohydrate kinase</fullName>
    </submittedName>
</protein>
<evidence type="ECO:0000256" key="1">
    <source>
        <dbReference type="ARBA" id="ARBA00009156"/>
    </source>
</evidence>
<evidence type="ECO:0000256" key="4">
    <source>
        <dbReference type="RuleBase" id="RU003733"/>
    </source>
</evidence>
<dbReference type="EMBL" id="CP104064">
    <property type="protein sequence ID" value="WAH38041.1"/>
    <property type="molecule type" value="Genomic_DNA"/>
</dbReference>
<evidence type="ECO:0000313" key="8">
    <source>
        <dbReference type="Proteomes" id="UP001164803"/>
    </source>
</evidence>
<accession>A0ABY6Z5A5</accession>
<keyword evidence="8" id="KW-1185">Reference proteome</keyword>
<dbReference type="PANTHER" id="PTHR43095">
    <property type="entry name" value="SUGAR KINASE"/>
    <property type="match status" value="1"/>
</dbReference>
<dbReference type="PIRSF" id="PIRSF000538">
    <property type="entry name" value="GlpK"/>
    <property type="match status" value="1"/>
</dbReference>
<dbReference type="InterPro" id="IPR018485">
    <property type="entry name" value="FGGY_C"/>
</dbReference>
<dbReference type="PROSITE" id="PS00933">
    <property type="entry name" value="FGGY_KINASES_1"/>
    <property type="match status" value="1"/>
</dbReference>
<name>A0ABY6Z5A5_9BACL</name>
<dbReference type="PROSITE" id="PS00445">
    <property type="entry name" value="FGGY_KINASES_2"/>
    <property type="match status" value="1"/>
</dbReference>
<dbReference type="GO" id="GO:0016301">
    <property type="term" value="F:kinase activity"/>
    <property type="evidence" value="ECO:0007669"/>
    <property type="project" value="UniProtKB-KW"/>
</dbReference>
<evidence type="ECO:0000313" key="7">
    <source>
        <dbReference type="EMBL" id="WAH38041.1"/>
    </source>
</evidence>
<feature type="domain" description="Carbohydrate kinase FGGY C-terminal" evidence="6">
    <location>
        <begin position="283"/>
        <end position="439"/>
    </location>
</feature>
<dbReference type="InterPro" id="IPR000577">
    <property type="entry name" value="Carb_kinase_FGGY"/>
</dbReference>
<dbReference type="InterPro" id="IPR050406">
    <property type="entry name" value="FGGY_Carb_Kinase"/>
</dbReference>
<evidence type="ECO:0000256" key="3">
    <source>
        <dbReference type="ARBA" id="ARBA00022777"/>
    </source>
</evidence>
<keyword evidence="3 4" id="KW-0418">Kinase</keyword>
<dbReference type="RefSeq" id="WP_268045586.1">
    <property type="nucleotide sequence ID" value="NZ_CP104064.1"/>
</dbReference>
<dbReference type="PANTHER" id="PTHR43095:SF2">
    <property type="entry name" value="GLUCONOKINASE"/>
    <property type="match status" value="1"/>
</dbReference>
<reference evidence="7" key="1">
    <citation type="submission" date="2022-08" db="EMBL/GenBank/DDBJ databases">
        <title>Alicyclobacillus dauci DSM2870, complete genome.</title>
        <authorList>
            <person name="Wang Q."/>
            <person name="Cai R."/>
            <person name="Wang Z."/>
        </authorList>
    </citation>
    <scope>NUCLEOTIDE SEQUENCE</scope>
    <source>
        <strain evidence="7">DSM 28700</strain>
    </source>
</reference>
<dbReference type="Pfam" id="PF02782">
    <property type="entry name" value="FGGY_C"/>
    <property type="match status" value="1"/>
</dbReference>
<dbReference type="Gene3D" id="3.30.420.40">
    <property type="match status" value="2"/>
</dbReference>
<dbReference type="Pfam" id="PF00370">
    <property type="entry name" value="FGGY_N"/>
    <property type="match status" value="1"/>
</dbReference>
<dbReference type="InterPro" id="IPR018484">
    <property type="entry name" value="FGGY_N"/>
</dbReference>
<evidence type="ECO:0000259" key="6">
    <source>
        <dbReference type="Pfam" id="PF02782"/>
    </source>
</evidence>
<feature type="domain" description="Carbohydrate kinase FGGY N-terminal" evidence="5">
    <location>
        <begin position="5"/>
        <end position="246"/>
    </location>
</feature>
<dbReference type="SUPFAM" id="SSF53067">
    <property type="entry name" value="Actin-like ATPase domain"/>
    <property type="match status" value="2"/>
</dbReference>
<sequence>MIASILVIDLGSSACKAILFAKDGTVLAVASEAYPTWHPDDVRAEQHPDDWWQATTKAVKLVLTSVESTVKVQGIGLTSQRETVLPLDKEGHPLHPAILWMDKRGIEWVGEVGEVHQNQIQEWTGLVPGASYSAGKIHWLKQQFPDLEQKTAFYVQPKDYLVFRLTGVMATDRSLASRTMLYNIRSLDWQDELLDALDLDRERLPEVHSPGSVIGVLRSQVASEWGLQSGLPVVLGGGDRQCEVLGSGITTGEAIESTGTTSNIACVVDDLAPYKSDRIACSVHVVDGEWILEQGMSTTGAAISWLHGLLDGNDDVRNVDDALRKSVPGAAGLIALPFFMGARAPRWNPNAQGAMMGLTLGHKVEDIYRAVLEGIGYELRYAIQTYEEIGLAISRIRLTGGGAGYDNWNQTKASIYQKRLASPKVLHAAAFGAFLLTARELGWISSFEEGQKLNPLVSIYHPDSKEIPLYDVGYKLYMKMYDLFSDANMWEQIHTYRNMKVE</sequence>
<dbReference type="Proteomes" id="UP001164803">
    <property type="component" value="Chromosome"/>
</dbReference>
<dbReference type="CDD" id="cd07805">
    <property type="entry name" value="ASKHA_NBD_FGGY_CvXK-like"/>
    <property type="match status" value="1"/>
</dbReference>
<proteinExistence type="inferred from homology"/>
<gene>
    <name evidence="7" type="ORF">NZD86_06010</name>
</gene>
<evidence type="ECO:0000256" key="2">
    <source>
        <dbReference type="ARBA" id="ARBA00022679"/>
    </source>
</evidence>
<keyword evidence="2 4" id="KW-0808">Transferase</keyword>
<evidence type="ECO:0000259" key="5">
    <source>
        <dbReference type="Pfam" id="PF00370"/>
    </source>
</evidence>
<organism evidence="7 8">
    <name type="scientific">Alicyclobacillus dauci</name>
    <dbReference type="NCBI Taxonomy" id="1475485"/>
    <lineage>
        <taxon>Bacteria</taxon>
        <taxon>Bacillati</taxon>
        <taxon>Bacillota</taxon>
        <taxon>Bacilli</taxon>
        <taxon>Bacillales</taxon>
        <taxon>Alicyclobacillaceae</taxon>
        <taxon>Alicyclobacillus</taxon>
    </lineage>
</organism>